<dbReference type="InterPro" id="IPR036465">
    <property type="entry name" value="vWFA_dom_sf"/>
</dbReference>
<sequence>MLSKLKKKLRGDRSPNLSSTELIKEDALAQLMYYDTHFLTDDSYSMVVSRWNQARHALMGLAAHALKFDQDGIEISFLNHIDSGRTNEEEVWQLLCSIQPNNGTPTGRRLGQIFSAYITKIEAAKTKSRGADPSQSGIKPLDLIVITNGEPSDDPESVFVAAAH</sequence>
<proteinExistence type="predicted"/>
<organism evidence="1 2">
    <name type="scientific">Rhizoctonia solani</name>
    <dbReference type="NCBI Taxonomy" id="456999"/>
    <lineage>
        <taxon>Eukaryota</taxon>
        <taxon>Fungi</taxon>
        <taxon>Dikarya</taxon>
        <taxon>Basidiomycota</taxon>
        <taxon>Agaricomycotina</taxon>
        <taxon>Agaricomycetes</taxon>
        <taxon>Cantharellales</taxon>
        <taxon>Ceratobasidiaceae</taxon>
        <taxon>Rhizoctonia</taxon>
    </lineage>
</organism>
<gene>
    <name evidence="1" type="ORF">RSOLAG22IIIB_11124</name>
</gene>
<name>A0A0K6G6Q3_9AGAM</name>
<keyword evidence="2" id="KW-1185">Reference proteome</keyword>
<evidence type="ECO:0000313" key="2">
    <source>
        <dbReference type="Proteomes" id="UP000044841"/>
    </source>
</evidence>
<dbReference type="PANTHER" id="PTHR34706:SF1">
    <property type="entry name" value="VWFA DOMAIN-CONTAINING PROTEIN"/>
    <property type="match status" value="1"/>
</dbReference>
<evidence type="ECO:0000313" key="1">
    <source>
        <dbReference type="EMBL" id="CUA74302.1"/>
    </source>
</evidence>
<dbReference type="SUPFAM" id="SSF53300">
    <property type="entry name" value="vWA-like"/>
    <property type="match status" value="1"/>
</dbReference>
<dbReference type="EMBL" id="CYGV01001430">
    <property type="protein sequence ID" value="CUA74302.1"/>
    <property type="molecule type" value="Genomic_DNA"/>
</dbReference>
<accession>A0A0K6G6Q3</accession>
<protein>
    <submittedName>
        <fullName evidence="1">Uncharacterized protein</fullName>
    </submittedName>
</protein>
<dbReference type="PANTHER" id="PTHR34706">
    <property type="entry name" value="SLR1338 PROTEIN"/>
    <property type="match status" value="1"/>
</dbReference>
<dbReference type="AlphaFoldDB" id="A0A0K6G6Q3"/>
<reference evidence="1 2" key="1">
    <citation type="submission" date="2015-07" db="EMBL/GenBank/DDBJ databases">
        <authorList>
            <person name="Noorani M."/>
        </authorList>
    </citation>
    <scope>NUCLEOTIDE SEQUENCE [LARGE SCALE GENOMIC DNA]</scope>
    <source>
        <strain evidence="1">BBA 69670</strain>
    </source>
</reference>
<dbReference type="Proteomes" id="UP000044841">
    <property type="component" value="Unassembled WGS sequence"/>
</dbReference>